<evidence type="ECO:0000256" key="3">
    <source>
        <dbReference type="ARBA" id="ARBA00022962"/>
    </source>
</evidence>
<comment type="pathway">
    <text evidence="1 4">Cofactor biosynthesis; adenosylcobalamin biosynthesis.</text>
</comment>
<dbReference type="InterPro" id="IPR027417">
    <property type="entry name" value="P-loop_NTPase"/>
</dbReference>
<evidence type="ECO:0000259" key="5">
    <source>
        <dbReference type="Pfam" id="PF01656"/>
    </source>
</evidence>
<comment type="function">
    <text evidence="4">Catalyzes amidations at positions B, D, E, and G on adenosylcobyrinic A,C-diamide. NH(2) groups are provided by glutamine, and one molecule of ATP is hydrogenolyzed for each amidation.</text>
</comment>
<dbReference type="InterPro" id="IPR029062">
    <property type="entry name" value="Class_I_gatase-like"/>
</dbReference>
<reference evidence="7 8" key="1">
    <citation type="submission" date="2024-03" db="EMBL/GenBank/DDBJ databases">
        <title>Human intestinal bacterial collection.</title>
        <authorList>
            <person name="Pauvert C."/>
            <person name="Hitch T.C.A."/>
            <person name="Clavel T."/>
        </authorList>
    </citation>
    <scope>NUCLEOTIDE SEQUENCE [LARGE SCALE GENOMIC DNA]</scope>
    <source>
        <strain evidence="7 8">CLA-AA-H255</strain>
    </source>
</reference>
<dbReference type="SUPFAM" id="SSF52540">
    <property type="entry name" value="P-loop containing nucleoside triphosphate hydrolases"/>
    <property type="match status" value="1"/>
</dbReference>
<dbReference type="InterPro" id="IPR047045">
    <property type="entry name" value="CobQ_N"/>
</dbReference>
<evidence type="ECO:0000313" key="7">
    <source>
        <dbReference type="EMBL" id="MEQ2378428.1"/>
    </source>
</evidence>
<dbReference type="Pfam" id="PF07685">
    <property type="entry name" value="GATase_3"/>
    <property type="match status" value="1"/>
</dbReference>
<dbReference type="PROSITE" id="PS51274">
    <property type="entry name" value="GATASE_COBBQ"/>
    <property type="match status" value="1"/>
</dbReference>
<dbReference type="InterPro" id="IPR011698">
    <property type="entry name" value="GATase_3"/>
</dbReference>
<protein>
    <recommendedName>
        <fullName evidence="4">Cobyric acid synthase</fullName>
    </recommendedName>
</protein>
<dbReference type="PANTHER" id="PTHR21343">
    <property type="entry name" value="DETHIOBIOTIN SYNTHETASE"/>
    <property type="match status" value="1"/>
</dbReference>
<dbReference type="CDD" id="cd01750">
    <property type="entry name" value="GATase1_CobQ"/>
    <property type="match status" value="1"/>
</dbReference>
<dbReference type="NCBIfam" id="TIGR00313">
    <property type="entry name" value="cobQ"/>
    <property type="match status" value="1"/>
</dbReference>
<feature type="domain" description="CobQ/CobB/MinD/ParA nucleotide binding" evidence="5">
    <location>
        <begin position="5"/>
        <end position="228"/>
    </location>
</feature>
<dbReference type="Pfam" id="PF01656">
    <property type="entry name" value="CbiA"/>
    <property type="match status" value="1"/>
</dbReference>
<keyword evidence="2 4" id="KW-0169">Cobalamin biosynthesis</keyword>
<evidence type="ECO:0000256" key="1">
    <source>
        <dbReference type="ARBA" id="ARBA00004953"/>
    </source>
</evidence>
<keyword evidence="8" id="KW-1185">Reference proteome</keyword>
<gene>
    <name evidence="4" type="primary">cobQ</name>
    <name evidence="7" type="ORF">WMO14_00820</name>
</gene>
<sequence length="505" mass="55925">MARNLMIQGTMSNAGKSIITAGILRVLKQDGYSVAPFKSQNMALNSYITADGLEMGRAQVMQAEAAGISPCVEMNPILLKPTSDVGSQVIVNGIPLKNMPAKEYFQYKKQLIPDILEAYNKLASAYDIIVLEGAGSPAEINLKKDDIVNMGMAKLVDAPVLLVGDIDRGGVFAQLVGTIMLLEEEERRRVKGLVMNKFRGDKRILEPGIKQLYDICPIPVAGVIPYVKLDIDDEDSLASRIEPSVYNAHMSDEQFDIVVIRVPHISNFTDFNALERIEEVNLRYADKAEQIGNPDLIILPGSKNTINDLKWLRKNGMEAQIIKCSRQDIPVFGICGGFQMLGNVIDDSCGAETGEVVAGMGLLPVTTTFSKNKHRTRVQGITCIQSGMWEMLGQKKCKGYEIHMGESTISEDGANPFARIFNTVDKTEYMDGCVRGNTAGTYMHGIFDGQEFCDSLINMLCARYGITSKSGVRISFDEYKQREYDKLADVIRENMDMKYIYEIIG</sequence>
<dbReference type="RefSeq" id="WP_055174469.1">
    <property type="nucleotide sequence ID" value="NZ_DAWDAH010000011.1"/>
</dbReference>
<dbReference type="EMBL" id="JBBMER010000001">
    <property type="protein sequence ID" value="MEQ2378428.1"/>
    <property type="molecule type" value="Genomic_DNA"/>
</dbReference>
<keyword evidence="3 4" id="KW-0315">Glutamine amidotransferase</keyword>
<dbReference type="CDD" id="cd05389">
    <property type="entry name" value="CobQ_N"/>
    <property type="match status" value="1"/>
</dbReference>
<dbReference type="Gene3D" id="3.40.50.880">
    <property type="match status" value="1"/>
</dbReference>
<dbReference type="HAMAP" id="MF_00028">
    <property type="entry name" value="CobQ"/>
    <property type="match status" value="1"/>
</dbReference>
<evidence type="ECO:0000256" key="4">
    <source>
        <dbReference type="HAMAP-Rule" id="MF_00028"/>
    </source>
</evidence>
<evidence type="ECO:0000313" key="8">
    <source>
        <dbReference type="Proteomes" id="UP001442364"/>
    </source>
</evidence>
<name>A0ABV1BTW9_9FIRM</name>
<dbReference type="InterPro" id="IPR004459">
    <property type="entry name" value="CobQ_synth"/>
</dbReference>
<feature type="active site" evidence="4">
    <location>
        <position position="444"/>
    </location>
</feature>
<proteinExistence type="inferred from homology"/>
<dbReference type="Gene3D" id="3.40.50.300">
    <property type="entry name" value="P-loop containing nucleotide triphosphate hydrolases"/>
    <property type="match status" value="1"/>
</dbReference>
<dbReference type="SUPFAM" id="SSF52317">
    <property type="entry name" value="Class I glutamine amidotransferase-like"/>
    <property type="match status" value="1"/>
</dbReference>
<comment type="similarity">
    <text evidence="4">Belongs to the CobB/CobQ family. CobQ subfamily.</text>
</comment>
<organism evidence="7 8">
    <name type="scientific">[Lactobacillus] rogosae</name>
    <dbReference type="NCBI Taxonomy" id="706562"/>
    <lineage>
        <taxon>Bacteria</taxon>
        <taxon>Bacillati</taxon>
        <taxon>Bacillota</taxon>
        <taxon>Clostridia</taxon>
        <taxon>Lachnospirales</taxon>
        <taxon>Lachnospiraceae</taxon>
        <taxon>Lachnospira</taxon>
    </lineage>
</organism>
<comment type="caution">
    <text evidence="7">The sequence shown here is derived from an EMBL/GenBank/DDBJ whole genome shotgun (WGS) entry which is preliminary data.</text>
</comment>
<evidence type="ECO:0000259" key="6">
    <source>
        <dbReference type="Pfam" id="PF07685"/>
    </source>
</evidence>
<feature type="active site" description="Nucleophile" evidence="4">
    <location>
        <position position="335"/>
    </location>
</feature>
<dbReference type="Proteomes" id="UP001442364">
    <property type="component" value="Unassembled WGS sequence"/>
</dbReference>
<dbReference type="InterPro" id="IPR002586">
    <property type="entry name" value="CobQ/CobB/MinD/ParA_Nub-bd_dom"/>
</dbReference>
<dbReference type="NCBIfam" id="NF001989">
    <property type="entry name" value="PRK00784.1"/>
    <property type="match status" value="1"/>
</dbReference>
<dbReference type="InterPro" id="IPR033949">
    <property type="entry name" value="CobQ_GATase1"/>
</dbReference>
<dbReference type="PANTHER" id="PTHR21343:SF1">
    <property type="entry name" value="COBYRIC ACID SYNTHASE"/>
    <property type="match status" value="1"/>
</dbReference>
<feature type="domain" description="CobB/CobQ-like glutamine amidotransferase" evidence="6">
    <location>
        <begin position="256"/>
        <end position="451"/>
    </location>
</feature>
<evidence type="ECO:0000256" key="2">
    <source>
        <dbReference type="ARBA" id="ARBA00022573"/>
    </source>
</evidence>
<accession>A0ABV1BTW9</accession>